<evidence type="ECO:0000313" key="1">
    <source>
        <dbReference type="EMBL" id="MCY1720288.1"/>
    </source>
</evidence>
<name>A0A9X3F4F8_9BACT</name>
<dbReference type="EMBL" id="JAPOHD010000015">
    <property type="protein sequence ID" value="MCY1720288.1"/>
    <property type="molecule type" value="Genomic_DNA"/>
</dbReference>
<proteinExistence type="predicted"/>
<sequence>MKKINYLILFVFTVFILLAGTSNASIVVLNGLSHENQVQAGETYRGTIEIQNTGSNGKQVQIYIRDYWFSYSGENRHDPGGTLKRSNARWITFDPELLTLDSSQVATINYEVKIPQNDTLRGTYWSVLMVEGVTSPDVDNINQGVQINTAIRYAVQIVSNVGTNAKSDLQFLGLELAKQEDQNVLNVAVGNVGECILRPEMSLELFDDLGNSAGIIKADRRKTFPGTSVLSTLVLEGIKPGNYSGVLIADCGEDRLFGSNLSIEIE</sequence>
<keyword evidence="2" id="KW-1185">Reference proteome</keyword>
<dbReference type="AlphaFoldDB" id="A0A9X3F4F8"/>
<dbReference type="Proteomes" id="UP001145087">
    <property type="component" value="Unassembled WGS sequence"/>
</dbReference>
<comment type="caution">
    <text evidence="1">The sequence shown here is derived from an EMBL/GenBank/DDBJ whole genome shotgun (WGS) entry which is preliminary data.</text>
</comment>
<organism evidence="1 2">
    <name type="scientific">Draconibacterium aestuarii</name>
    <dbReference type="NCBI Taxonomy" id="2998507"/>
    <lineage>
        <taxon>Bacteria</taxon>
        <taxon>Pseudomonadati</taxon>
        <taxon>Bacteroidota</taxon>
        <taxon>Bacteroidia</taxon>
        <taxon>Marinilabiliales</taxon>
        <taxon>Prolixibacteraceae</taxon>
        <taxon>Draconibacterium</taxon>
    </lineage>
</organism>
<protein>
    <recommendedName>
        <fullName evidence="3">DUF3324 domain-containing protein</fullName>
    </recommendedName>
</protein>
<dbReference type="RefSeq" id="WP_343332621.1">
    <property type="nucleotide sequence ID" value="NZ_JAPOHD010000015.1"/>
</dbReference>
<gene>
    <name evidence="1" type="ORF">OU798_08030</name>
</gene>
<accession>A0A9X3F4F8</accession>
<evidence type="ECO:0000313" key="2">
    <source>
        <dbReference type="Proteomes" id="UP001145087"/>
    </source>
</evidence>
<evidence type="ECO:0008006" key="3">
    <source>
        <dbReference type="Google" id="ProtNLM"/>
    </source>
</evidence>
<reference evidence="1" key="1">
    <citation type="submission" date="2022-11" db="EMBL/GenBank/DDBJ databases">
        <title>Marilongibacter aestuarii gen. nov., sp. nov., isolated from tidal flat sediment.</title>
        <authorList>
            <person name="Jiayan W."/>
        </authorList>
    </citation>
    <scope>NUCLEOTIDE SEQUENCE</scope>
    <source>
        <strain evidence="1">Z1-6</strain>
    </source>
</reference>